<dbReference type="NCBIfam" id="TIGR02532">
    <property type="entry name" value="IV_pilin_GFxxxE"/>
    <property type="match status" value="1"/>
</dbReference>
<keyword evidence="3" id="KW-1185">Reference proteome</keyword>
<dbReference type="PANTHER" id="PTHR30093:SF2">
    <property type="entry name" value="TYPE II SECRETION SYSTEM PROTEIN H"/>
    <property type="match status" value="1"/>
</dbReference>
<dbReference type="OrthoDB" id="241541at2"/>
<feature type="domain" description="DUF1559" evidence="1">
    <location>
        <begin position="34"/>
        <end position="365"/>
    </location>
</feature>
<evidence type="ECO:0000313" key="2">
    <source>
        <dbReference type="EMBL" id="TWT91245.1"/>
    </source>
</evidence>
<name>A0A5C5ZVX4_9BACT</name>
<proteinExistence type="predicted"/>
<dbReference type="Pfam" id="PF07596">
    <property type="entry name" value="SBP_bac_10"/>
    <property type="match status" value="1"/>
</dbReference>
<dbReference type="InterPro" id="IPR011453">
    <property type="entry name" value="DUF1559"/>
</dbReference>
<protein>
    <recommendedName>
        <fullName evidence="1">DUF1559 domain-containing protein</fullName>
    </recommendedName>
</protein>
<dbReference type="EMBL" id="SJPM01000016">
    <property type="protein sequence ID" value="TWT91245.1"/>
    <property type="molecule type" value="Genomic_DNA"/>
</dbReference>
<dbReference type="AlphaFoldDB" id="A0A5C5ZVX4"/>
<evidence type="ECO:0000313" key="3">
    <source>
        <dbReference type="Proteomes" id="UP000316213"/>
    </source>
</evidence>
<dbReference type="InterPro" id="IPR012902">
    <property type="entry name" value="N_methyl_site"/>
</dbReference>
<dbReference type="InterPro" id="IPR027558">
    <property type="entry name" value="Pre_pil_HX9DG_C"/>
</dbReference>
<dbReference type="Pfam" id="PF07963">
    <property type="entry name" value="N_methyl"/>
    <property type="match status" value="1"/>
</dbReference>
<dbReference type="Gene3D" id="3.30.700.10">
    <property type="entry name" value="Glycoprotein, Type 4 Pilin"/>
    <property type="match status" value="1"/>
</dbReference>
<organism evidence="2 3">
    <name type="scientific">Neorhodopirellula pilleata</name>
    <dbReference type="NCBI Taxonomy" id="2714738"/>
    <lineage>
        <taxon>Bacteria</taxon>
        <taxon>Pseudomonadati</taxon>
        <taxon>Planctomycetota</taxon>
        <taxon>Planctomycetia</taxon>
        <taxon>Pirellulales</taxon>
        <taxon>Pirellulaceae</taxon>
        <taxon>Neorhodopirellula</taxon>
    </lineage>
</organism>
<dbReference type="PANTHER" id="PTHR30093">
    <property type="entry name" value="GENERAL SECRETION PATHWAY PROTEIN G"/>
    <property type="match status" value="1"/>
</dbReference>
<dbReference type="InterPro" id="IPR045584">
    <property type="entry name" value="Pilin-like"/>
</dbReference>
<dbReference type="NCBIfam" id="TIGR04294">
    <property type="entry name" value="pre_pil_HX9DG"/>
    <property type="match status" value="1"/>
</dbReference>
<gene>
    <name evidence="2" type="ORF">Pla100_54190</name>
</gene>
<reference evidence="2 3" key="1">
    <citation type="submission" date="2019-02" db="EMBL/GenBank/DDBJ databases">
        <title>Deep-cultivation of Planctomycetes and their phenomic and genomic characterization uncovers novel biology.</title>
        <authorList>
            <person name="Wiegand S."/>
            <person name="Jogler M."/>
            <person name="Boedeker C."/>
            <person name="Pinto D."/>
            <person name="Vollmers J."/>
            <person name="Rivas-Marin E."/>
            <person name="Kohn T."/>
            <person name="Peeters S.H."/>
            <person name="Heuer A."/>
            <person name="Rast P."/>
            <person name="Oberbeckmann S."/>
            <person name="Bunk B."/>
            <person name="Jeske O."/>
            <person name="Meyerdierks A."/>
            <person name="Storesund J.E."/>
            <person name="Kallscheuer N."/>
            <person name="Luecker S."/>
            <person name="Lage O.M."/>
            <person name="Pohl T."/>
            <person name="Merkel B.J."/>
            <person name="Hornburger P."/>
            <person name="Mueller R.-W."/>
            <person name="Bruemmer F."/>
            <person name="Labrenz M."/>
            <person name="Spormann A.M."/>
            <person name="Op Den Camp H."/>
            <person name="Overmann J."/>
            <person name="Amann R."/>
            <person name="Jetten M.S.M."/>
            <person name="Mascher T."/>
            <person name="Medema M.H."/>
            <person name="Devos D.P."/>
            <person name="Kaster A.-K."/>
            <person name="Ovreas L."/>
            <person name="Rohde M."/>
            <person name="Galperin M.Y."/>
            <person name="Jogler C."/>
        </authorList>
    </citation>
    <scope>NUCLEOTIDE SEQUENCE [LARGE SCALE GENOMIC DNA]</scope>
    <source>
        <strain evidence="2 3">Pla100</strain>
    </source>
</reference>
<dbReference type="RefSeq" id="WP_146581500.1">
    <property type="nucleotide sequence ID" value="NZ_SJPM01000016.1"/>
</dbReference>
<dbReference type="SUPFAM" id="SSF54523">
    <property type="entry name" value="Pili subunits"/>
    <property type="match status" value="1"/>
</dbReference>
<dbReference type="Proteomes" id="UP000316213">
    <property type="component" value="Unassembled WGS sequence"/>
</dbReference>
<comment type="caution">
    <text evidence="2">The sequence shown here is derived from an EMBL/GenBank/DDBJ whole genome shotgun (WGS) entry which is preliminary data.</text>
</comment>
<sequence>MSFARARRGFTLVELLVVIAIIGVLVGLLLPAVQAAREAARRMSCSNNFKQIGLGIHNYHAAYNQIPTHGAGTAAYNPSDTAAYWAESDIANNRRLSSLVGILPFIEQQAIWEEISNPSARRADGNTSAAIGTPANPWQAMGPTPGTIQYLPWTYEIPSYRCPSDPGAGLPALGRTNYAACLGDSTYHTRFGPWNDRRTNSARETSCQGAHRGFFKPYNPKGRFRDVLDGLANTIAMGEIATDLGDGAVSTSAPNDGSTLGGNNGAIATVRDNPGACDSFPNPARPQFWLNGGANSDHSRGFKWGEAKQMFTGCFTILPPNDLYCGRHNAKDLSFPGPMSSRHQGGCHVLMADGAVKFITDSIEAGNRNAGNVWHSGTGVQAPGNKSPYGLWGALGTRASKETESLDN</sequence>
<accession>A0A5C5ZVX4</accession>
<evidence type="ECO:0000259" key="1">
    <source>
        <dbReference type="Pfam" id="PF07596"/>
    </source>
</evidence>
<dbReference type="PROSITE" id="PS00409">
    <property type="entry name" value="PROKAR_NTER_METHYL"/>
    <property type="match status" value="1"/>
</dbReference>